<accession>A0ABR7FX41</accession>
<evidence type="ECO:0000313" key="2">
    <source>
        <dbReference type="Proteomes" id="UP000628463"/>
    </source>
</evidence>
<dbReference type="RefSeq" id="WP_021865206.1">
    <property type="nucleotide sequence ID" value="NZ_JACOPD010000001.1"/>
</dbReference>
<gene>
    <name evidence="1" type="ORF">H8S01_02135</name>
</gene>
<reference evidence="1 2" key="1">
    <citation type="submission" date="2020-08" db="EMBL/GenBank/DDBJ databases">
        <title>Genome public.</title>
        <authorList>
            <person name="Liu C."/>
            <person name="Sun Q."/>
        </authorList>
    </citation>
    <scope>NUCLEOTIDE SEQUENCE [LARGE SCALE GENOMIC DNA]</scope>
    <source>
        <strain evidence="1 2">NSJ-43</strain>
    </source>
</reference>
<dbReference type="EMBL" id="JACOPD010000001">
    <property type="protein sequence ID" value="MBC5679764.1"/>
    <property type="molecule type" value="Genomic_DNA"/>
</dbReference>
<evidence type="ECO:0000313" key="1">
    <source>
        <dbReference type="EMBL" id="MBC5679764.1"/>
    </source>
</evidence>
<proteinExistence type="predicted"/>
<organism evidence="1 2">
    <name type="scientific">Lachnospira hominis</name>
    <name type="common">ex Liu et al. 2021</name>
    <dbReference type="NCBI Taxonomy" id="2763051"/>
    <lineage>
        <taxon>Bacteria</taxon>
        <taxon>Bacillati</taxon>
        <taxon>Bacillota</taxon>
        <taxon>Clostridia</taxon>
        <taxon>Lachnospirales</taxon>
        <taxon>Lachnospiraceae</taxon>
        <taxon>Lachnospira</taxon>
    </lineage>
</organism>
<name>A0ABR7FX41_9FIRM</name>
<comment type="caution">
    <text evidence="1">The sequence shown here is derived from an EMBL/GenBank/DDBJ whole genome shotgun (WGS) entry which is preliminary data.</text>
</comment>
<protein>
    <recommendedName>
        <fullName evidence="3">Tetratricopeptide repeat protein</fullName>
    </recommendedName>
</protein>
<keyword evidence="2" id="KW-1185">Reference proteome</keyword>
<evidence type="ECO:0008006" key="3">
    <source>
        <dbReference type="Google" id="ProtNLM"/>
    </source>
</evidence>
<dbReference type="Proteomes" id="UP000628463">
    <property type="component" value="Unassembled WGS sequence"/>
</dbReference>
<sequence length="199" mass="23100">MHLILPYFIIILILMQIYFKRNNNKTASSNEDFFKRESEANQSRKRDISNLNYITIPDNLPFIKTDIAEISNAEQNIMNLKDEKILNLTGKTNTDLKLEYGVANLSELTIYENNFHTLCREIINLAKALIDNGYEKEAVSFLEFGIRSRSDLSANYVMLAEIYSKNGENEKINHLKKYAETLNTITKDYIIKKIDAYLL</sequence>